<dbReference type="AlphaFoldDB" id="A0A0M9BPN9"/>
<dbReference type="PANTHER" id="PTHR21164">
    <property type="entry name" value="CHORISMATE MUTASE"/>
    <property type="match status" value="1"/>
</dbReference>
<dbReference type="PATRIC" id="fig|1705561.3.peg.1889"/>
<dbReference type="Pfam" id="PF07736">
    <property type="entry name" value="CM_1"/>
    <property type="match status" value="1"/>
</dbReference>
<evidence type="ECO:0000313" key="5">
    <source>
        <dbReference type="Proteomes" id="UP000037688"/>
    </source>
</evidence>
<reference evidence="4 5" key="1">
    <citation type="submission" date="2015-08" db="EMBL/GenBank/DDBJ databases">
        <title>Draft genome sequence of cellulolytic and xylanolytic Paenibacillus sp. A59, isolated from a decaying forest soil from Patagonia, Argentina.</title>
        <authorList>
            <person name="Ghio S."/>
            <person name="Caceres A.M."/>
            <person name="Talia P."/>
            <person name="Grasso D."/>
            <person name="Campos E."/>
        </authorList>
    </citation>
    <scope>NUCLEOTIDE SEQUENCE [LARGE SCALE GENOMIC DNA]</scope>
    <source>
        <strain evidence="4 5">A59</strain>
    </source>
</reference>
<name>A0A0M9BPN9_9BACL</name>
<keyword evidence="5" id="KW-1185">Reference proteome</keyword>
<comment type="catalytic activity">
    <reaction evidence="3">
        <text>chorismate = prephenate</text>
        <dbReference type="Rhea" id="RHEA:13897"/>
        <dbReference type="ChEBI" id="CHEBI:29748"/>
        <dbReference type="ChEBI" id="CHEBI:29934"/>
        <dbReference type="EC" id="5.4.99.5"/>
    </reaction>
</comment>
<organism evidence="4 5">
    <name type="scientific">Paenibacillus xylanivorans</name>
    <dbReference type="NCBI Taxonomy" id="1705561"/>
    <lineage>
        <taxon>Bacteria</taxon>
        <taxon>Bacillati</taxon>
        <taxon>Bacillota</taxon>
        <taxon>Bacilli</taxon>
        <taxon>Bacillales</taxon>
        <taxon>Paenibacillaceae</taxon>
        <taxon>Paenibacillus</taxon>
    </lineage>
</organism>
<comment type="caution">
    <text evidence="4">The sequence shown here is derived from an EMBL/GenBank/DDBJ whole genome shotgun (WGS) entry which is preliminary data.</text>
</comment>
<dbReference type="InterPro" id="IPR008243">
    <property type="entry name" value="Chorismate_mutase_AroH"/>
</dbReference>
<dbReference type="GO" id="GO:0046417">
    <property type="term" value="P:chorismate metabolic process"/>
    <property type="evidence" value="ECO:0007669"/>
    <property type="project" value="TreeGrafter"/>
</dbReference>
<keyword evidence="3" id="KW-0413">Isomerase</keyword>
<evidence type="ECO:0000256" key="1">
    <source>
        <dbReference type="NCBIfam" id="TIGR01796"/>
    </source>
</evidence>
<dbReference type="EMBL" id="LITU01000053">
    <property type="protein sequence ID" value="KOY16249.1"/>
    <property type="molecule type" value="Genomic_DNA"/>
</dbReference>
<dbReference type="Gene3D" id="3.30.1330.40">
    <property type="entry name" value="RutC-like"/>
    <property type="match status" value="1"/>
</dbReference>
<dbReference type="SUPFAM" id="SSF55298">
    <property type="entry name" value="YjgF-like"/>
    <property type="match status" value="1"/>
</dbReference>
<keyword evidence="2 3" id="KW-0057">Aromatic amino acid biosynthesis</keyword>
<sequence length="125" mass="13687">MVTRGIRGATTVTHNNEEHILKETAVLLQEIVDRNEITPEDICSVWITMTGDLDAAFPAKAIRQLDGWELVPLMCALEVPVAGALPQCIRFMVHVNTAKGQNEINHVYLNGAQSLRPDLAAPSNS</sequence>
<dbReference type="UniPathway" id="UPA00120">
    <property type="reaction ID" value="UER00203"/>
</dbReference>
<feature type="binding site" evidence="2">
    <location>
        <position position="90"/>
    </location>
    <ligand>
        <name>prephenate</name>
        <dbReference type="ChEBI" id="CHEBI:29934"/>
    </ligand>
</feature>
<dbReference type="GO" id="GO:0004106">
    <property type="term" value="F:chorismate mutase activity"/>
    <property type="evidence" value="ECO:0007669"/>
    <property type="project" value="UniProtKB-UniRule"/>
</dbReference>
<dbReference type="EC" id="5.4.99.5" evidence="1 3"/>
<dbReference type="NCBIfam" id="TIGR01796">
    <property type="entry name" value="CM_mono_aroH"/>
    <property type="match status" value="1"/>
</dbReference>
<dbReference type="PROSITE" id="PS51167">
    <property type="entry name" value="CHORISMATE_MUT_1"/>
    <property type="match status" value="1"/>
</dbReference>
<accession>A0A0M9BPN9</accession>
<dbReference type="OrthoDB" id="9802232at2"/>
<dbReference type="Proteomes" id="UP000037688">
    <property type="component" value="Unassembled WGS sequence"/>
</dbReference>
<dbReference type="PIRSF" id="PIRSF005965">
    <property type="entry name" value="Chor_mut_AroH"/>
    <property type="match status" value="1"/>
</dbReference>
<dbReference type="GO" id="GO:0009073">
    <property type="term" value="P:aromatic amino acid family biosynthetic process"/>
    <property type="evidence" value="ECO:0007669"/>
    <property type="project" value="UniProtKB-UniRule"/>
</dbReference>
<protein>
    <recommendedName>
        <fullName evidence="1 3">chorismate mutase</fullName>
        <ecNumber evidence="1 3">5.4.99.5</ecNumber>
    </recommendedName>
</protein>
<evidence type="ECO:0000256" key="3">
    <source>
        <dbReference type="PROSITE-ProRule" id="PRU00514"/>
    </source>
</evidence>
<dbReference type="RefSeq" id="WP_053780692.1">
    <property type="nucleotide sequence ID" value="NZ_LITU01000053.1"/>
</dbReference>
<feature type="binding site" evidence="2">
    <location>
        <position position="7"/>
    </location>
    <ligand>
        <name>prephenate</name>
        <dbReference type="ChEBI" id="CHEBI:29934"/>
    </ligand>
</feature>
<keyword evidence="2 3" id="KW-0028">Amino-acid biosynthesis</keyword>
<evidence type="ECO:0000313" key="4">
    <source>
        <dbReference type="EMBL" id="KOY16249.1"/>
    </source>
</evidence>
<dbReference type="InterPro" id="IPR035959">
    <property type="entry name" value="RutC-like_sf"/>
</dbReference>
<dbReference type="GO" id="GO:0008652">
    <property type="term" value="P:amino acid biosynthetic process"/>
    <property type="evidence" value="ECO:0007669"/>
    <property type="project" value="UniProtKB-UniRule"/>
</dbReference>
<dbReference type="PANTHER" id="PTHR21164:SF0">
    <property type="entry name" value="CHORISMATE MUTASE AROH"/>
    <property type="match status" value="1"/>
</dbReference>
<evidence type="ECO:0000256" key="2">
    <source>
        <dbReference type="PIRSR" id="PIRSR005965-1"/>
    </source>
</evidence>
<dbReference type="CDD" id="cd02185">
    <property type="entry name" value="AroH"/>
    <property type="match status" value="1"/>
</dbReference>
<feature type="binding site" evidence="2">
    <location>
        <position position="108"/>
    </location>
    <ligand>
        <name>prephenate</name>
        <dbReference type="ChEBI" id="CHEBI:29934"/>
    </ligand>
</feature>
<proteinExistence type="predicted"/>
<gene>
    <name evidence="4" type="ORF">AMS66_10185</name>
</gene>